<dbReference type="GO" id="GO:0003682">
    <property type="term" value="F:chromatin binding"/>
    <property type="evidence" value="ECO:0007669"/>
    <property type="project" value="TreeGrafter"/>
</dbReference>
<feature type="domain" description="Rad21/Rec8-like protein C-terminal eukaryotic" evidence="5">
    <location>
        <begin position="670"/>
        <end position="714"/>
    </location>
</feature>
<dbReference type="Pfam" id="PF04825">
    <property type="entry name" value="Rad21_Rec8_N"/>
    <property type="match status" value="1"/>
</dbReference>
<comment type="caution">
    <text evidence="7">The sequence shown here is derived from an EMBL/GenBank/DDBJ whole genome shotgun (WGS) entry which is preliminary data.</text>
</comment>
<feature type="region of interest" description="Disordered" evidence="4">
    <location>
        <begin position="625"/>
        <end position="656"/>
    </location>
</feature>
<dbReference type="InterPro" id="IPR006909">
    <property type="entry name" value="Rad21/Rec8_C_eu"/>
</dbReference>
<dbReference type="VEuPathDB" id="CryptoDB:cubi_03325"/>
<dbReference type="Pfam" id="PF04824">
    <property type="entry name" value="Rad21_Rec8"/>
    <property type="match status" value="1"/>
</dbReference>
<comment type="subcellular location">
    <subcellularLocation>
        <location evidence="1">Nucleus</location>
    </subcellularLocation>
</comment>
<dbReference type="GeneID" id="39980117"/>
<evidence type="ECO:0008006" key="9">
    <source>
        <dbReference type="Google" id="ProtNLM"/>
    </source>
</evidence>
<feature type="domain" description="Rad21/Rec8-like protein N-terminal" evidence="6">
    <location>
        <begin position="4"/>
        <end position="93"/>
    </location>
</feature>
<dbReference type="SUPFAM" id="SSF46785">
    <property type="entry name" value="Winged helix' DNA-binding domain"/>
    <property type="match status" value="1"/>
</dbReference>
<evidence type="ECO:0000256" key="2">
    <source>
        <dbReference type="ARBA" id="ARBA00009870"/>
    </source>
</evidence>
<reference evidence="7 8" key="1">
    <citation type="submission" date="2016-10" db="EMBL/GenBank/DDBJ databases">
        <title>Reductive evolution of mitochondrial metabolism and differential evolution of invasion-related proteins in Cryptosporidium.</title>
        <authorList>
            <person name="Liu S."/>
            <person name="Roellig D.M."/>
            <person name="Guo Y."/>
            <person name="Li N."/>
            <person name="Frace M.A."/>
            <person name="Tang K."/>
            <person name="Zhang L."/>
            <person name="Feng Y."/>
            <person name="Xiao L."/>
        </authorList>
    </citation>
    <scope>NUCLEOTIDE SEQUENCE [LARGE SCALE GENOMIC DNA]</scope>
    <source>
        <strain evidence="7">39726</strain>
    </source>
</reference>
<evidence type="ECO:0000256" key="3">
    <source>
        <dbReference type="ARBA" id="ARBA00023242"/>
    </source>
</evidence>
<organism evidence="7 8">
    <name type="scientific">Cryptosporidium ubiquitum</name>
    <dbReference type="NCBI Taxonomy" id="857276"/>
    <lineage>
        <taxon>Eukaryota</taxon>
        <taxon>Sar</taxon>
        <taxon>Alveolata</taxon>
        <taxon>Apicomplexa</taxon>
        <taxon>Conoidasida</taxon>
        <taxon>Coccidia</taxon>
        <taxon>Eucoccidiorida</taxon>
        <taxon>Eimeriorina</taxon>
        <taxon>Cryptosporidiidae</taxon>
        <taxon>Cryptosporidium</taxon>
    </lineage>
</organism>
<dbReference type="InterPro" id="IPR006910">
    <property type="entry name" value="Rad21_Rec8_N"/>
</dbReference>
<evidence type="ECO:0000256" key="4">
    <source>
        <dbReference type="SAM" id="MobiDB-lite"/>
    </source>
</evidence>
<dbReference type="PANTHER" id="PTHR12585:SF69">
    <property type="entry name" value="FI11703P"/>
    <property type="match status" value="1"/>
</dbReference>
<evidence type="ECO:0000259" key="5">
    <source>
        <dbReference type="Pfam" id="PF04824"/>
    </source>
</evidence>
<evidence type="ECO:0000313" key="8">
    <source>
        <dbReference type="Proteomes" id="UP000186176"/>
    </source>
</evidence>
<proteinExistence type="inferred from homology"/>
<dbReference type="GO" id="GO:0007062">
    <property type="term" value="P:sister chromatid cohesion"/>
    <property type="evidence" value="ECO:0007669"/>
    <property type="project" value="InterPro"/>
</dbReference>
<dbReference type="Proteomes" id="UP000186176">
    <property type="component" value="Unassembled WGS sequence"/>
</dbReference>
<sequence length="720" mass="82013">MESRILKFETSAGRLWIAGTYGINKKPFNKKIIQEITVKSEVADFVTLANNMSYSLRVAATLLRGLMLIFDKQWIYLESDLDNLYLRFREGRNHTDNKNNCNSIVRRNGGSNKRKNSLLTELISIDSSLSLNGDYSINSNNTENNGELILSLDAENFVLDLSTSSIDELNLNDILLKENGNNMNIRRIEDITLPEINGNKSKLSKEFGFEQDYGSIEVGDYEENEEENGNRRGRSSENNSSERREENQMVLWSSINNEDFMFQGEESEKLLEEIENIKLNSEKRRKSMGEGDQNLLVEKVIEVVNEAQNRGENKKRPRCLSHLDIDLKFKGISSSNKNQLEMLVFDDEVIAGMDERLRGWDSYKWWQTETQKSEKNQFLVKFQNLAVLSMRKTKRISLPNQIESSLDKYGAIEKHRGEYNTEAEYNNADFGFDHFNMDDNIVGSPSNRRLINGRDTIESSVNYYGDGLNSSDGARLQSGRESMIFSDSRRGSTAGVRLSTMLENGSVTSYNSSPFQFEKNLMGIQIDSANPELKRIIRTGRLSDSIGSSGYGKQYRTNSMATSITDIFYMDEIKSSNWSRSGITTSSGTYNLKTYTVQKFIASRMKEIREIRKINEENGYLVDKNTSNKENLNEGNTEKETSGFENGSKNSKDTDFDDNEAEMSIYLSELLPEKTATKCTAAVFFYHLLVLATYNEIKLSQNVPEGNIKITKTSSFNEES</sequence>
<dbReference type="InterPro" id="IPR039781">
    <property type="entry name" value="Rad21/Rec8-like"/>
</dbReference>
<gene>
    <name evidence="7" type="ORF">cubi_03325</name>
</gene>
<keyword evidence="3" id="KW-0539">Nucleus</keyword>
<dbReference type="GO" id="GO:0008278">
    <property type="term" value="C:cohesin complex"/>
    <property type="evidence" value="ECO:0007669"/>
    <property type="project" value="InterPro"/>
</dbReference>
<dbReference type="GO" id="GO:1990414">
    <property type="term" value="P:replication-born double-strand break repair via sister chromatid exchange"/>
    <property type="evidence" value="ECO:0007669"/>
    <property type="project" value="TreeGrafter"/>
</dbReference>
<dbReference type="PANTHER" id="PTHR12585">
    <property type="entry name" value="SCC1 / RAD21 FAMILY MEMBER"/>
    <property type="match status" value="1"/>
</dbReference>
<dbReference type="EMBL" id="LRBP01000021">
    <property type="protein sequence ID" value="OII72589.1"/>
    <property type="molecule type" value="Genomic_DNA"/>
</dbReference>
<keyword evidence="8" id="KW-1185">Reference proteome</keyword>
<dbReference type="OrthoDB" id="10071381at2759"/>
<dbReference type="InterPro" id="IPR036390">
    <property type="entry name" value="WH_DNA-bd_sf"/>
</dbReference>
<dbReference type="GO" id="GO:0005634">
    <property type="term" value="C:nucleus"/>
    <property type="evidence" value="ECO:0007669"/>
    <property type="project" value="UniProtKB-SubCell"/>
</dbReference>
<dbReference type="InterPro" id="IPR023093">
    <property type="entry name" value="ScpA-like_C"/>
</dbReference>
<evidence type="ECO:0000256" key="1">
    <source>
        <dbReference type="ARBA" id="ARBA00004123"/>
    </source>
</evidence>
<dbReference type="Gene3D" id="1.10.10.580">
    <property type="entry name" value="Structural maintenance of chromosome 1. Chain E"/>
    <property type="match status" value="1"/>
</dbReference>
<dbReference type="AlphaFoldDB" id="A0A1J4MIB3"/>
<evidence type="ECO:0000313" key="7">
    <source>
        <dbReference type="EMBL" id="OII72589.1"/>
    </source>
</evidence>
<feature type="region of interest" description="Disordered" evidence="4">
    <location>
        <begin position="214"/>
        <end position="247"/>
    </location>
</feature>
<feature type="compositionally biased region" description="Polar residues" evidence="4">
    <location>
        <begin position="625"/>
        <end position="635"/>
    </location>
</feature>
<dbReference type="RefSeq" id="XP_028874051.1">
    <property type="nucleotide sequence ID" value="XM_029020338.1"/>
</dbReference>
<protein>
    <recommendedName>
        <fullName evidence="9">Rad21/Rec8-like protein N-terminal domain-containing protein</fullName>
    </recommendedName>
</protein>
<accession>A0A1J4MIB3</accession>
<evidence type="ECO:0000259" key="6">
    <source>
        <dbReference type="Pfam" id="PF04825"/>
    </source>
</evidence>
<comment type="similarity">
    <text evidence="2">Belongs to the rad21 family.</text>
</comment>
<name>A0A1J4MIB3_9CRYT</name>